<dbReference type="AlphaFoldDB" id="A0A6G1E9Y2"/>
<proteinExistence type="predicted"/>
<organism evidence="1 2">
    <name type="scientific">Oryza meyeriana var. granulata</name>
    <dbReference type="NCBI Taxonomy" id="110450"/>
    <lineage>
        <taxon>Eukaryota</taxon>
        <taxon>Viridiplantae</taxon>
        <taxon>Streptophyta</taxon>
        <taxon>Embryophyta</taxon>
        <taxon>Tracheophyta</taxon>
        <taxon>Spermatophyta</taxon>
        <taxon>Magnoliopsida</taxon>
        <taxon>Liliopsida</taxon>
        <taxon>Poales</taxon>
        <taxon>Poaceae</taxon>
        <taxon>BOP clade</taxon>
        <taxon>Oryzoideae</taxon>
        <taxon>Oryzeae</taxon>
        <taxon>Oryzinae</taxon>
        <taxon>Oryza</taxon>
        <taxon>Oryza meyeriana</taxon>
    </lineage>
</organism>
<gene>
    <name evidence="1" type="ORF">E2562_020533</name>
</gene>
<sequence>MRPKRRHDDGQVPPDLGHVVVRTKTAGTHVTTASSVLLHQCSDGKDGDAWWGCRRSNSSGVEGVDLGRVLSSSHHLLIMPRHAVAGRACRPQGACLRLSLLFLPWRGH</sequence>
<dbReference type="Proteomes" id="UP000479710">
    <property type="component" value="Unassembled WGS sequence"/>
</dbReference>
<keyword evidence="2" id="KW-1185">Reference proteome</keyword>
<comment type="caution">
    <text evidence="1">The sequence shown here is derived from an EMBL/GenBank/DDBJ whole genome shotgun (WGS) entry which is preliminary data.</text>
</comment>
<evidence type="ECO:0000313" key="1">
    <source>
        <dbReference type="EMBL" id="KAF0921925.1"/>
    </source>
</evidence>
<dbReference type="EMBL" id="SPHZ02000004">
    <property type="protein sequence ID" value="KAF0921925.1"/>
    <property type="molecule type" value="Genomic_DNA"/>
</dbReference>
<evidence type="ECO:0000313" key="2">
    <source>
        <dbReference type="Proteomes" id="UP000479710"/>
    </source>
</evidence>
<name>A0A6G1E9Y2_9ORYZ</name>
<accession>A0A6G1E9Y2</accession>
<protein>
    <submittedName>
        <fullName evidence="1">Uncharacterized protein</fullName>
    </submittedName>
</protein>
<reference evidence="1 2" key="1">
    <citation type="submission" date="2019-11" db="EMBL/GenBank/DDBJ databases">
        <title>Whole genome sequence of Oryza granulata.</title>
        <authorList>
            <person name="Li W."/>
        </authorList>
    </citation>
    <scope>NUCLEOTIDE SEQUENCE [LARGE SCALE GENOMIC DNA]</scope>
    <source>
        <strain evidence="2">cv. Menghai</strain>
        <tissue evidence="1">Leaf</tissue>
    </source>
</reference>